<proteinExistence type="predicted"/>
<dbReference type="Gene3D" id="3.40.50.1820">
    <property type="entry name" value="alpha/beta hydrolase"/>
    <property type="match status" value="1"/>
</dbReference>
<sequence>MGTQDQPPRKKTIDYYLCLLFVVIPLRALVVLSPIAMAVLAANQLGYAGPVLHTPLAILLLLYFAAESIFTLYYVYAKEAAQPLHPNPPQIVTAHANRQEPMESPLAFFDKLFYHIDDIPTFFLGHFYGVPFDQLSCEDVQRWCAFCFFSKSWDQATASDRSEIDIMVARIFEMAKRPMPPLDSTRPAHAYLQPNLEPFQATARPLLLYIATLAGNFLCSMWLMACGFRSYQATKEIRYWHRPAVATETDEPLVFLHGVGIGLLTYAPFFWTLFGKESKRQILLLDMPYVAMQLADAVPDKDETLDAIWTMLRHHNIHSAHWMGHSFGSIVMSWVCQENPTVVSYLTFFDPIVFALWLHDGIYNIMYREPATGFDLVLWYFGSQEIGIARTMRRHLCWYESVLFPENLPRHPETNHVLASIFLSEKDCIVDAPAVYAHLQRGVRSHKAPSATPLPIQVTLWPSITHGEMVLYPSAHSDVLATLASRAK</sequence>
<dbReference type="Proteomes" id="UP000332933">
    <property type="component" value="Unassembled WGS sequence"/>
</dbReference>
<organism evidence="3 4">
    <name type="scientific">Aphanomyces stellatus</name>
    <dbReference type="NCBI Taxonomy" id="120398"/>
    <lineage>
        <taxon>Eukaryota</taxon>
        <taxon>Sar</taxon>
        <taxon>Stramenopiles</taxon>
        <taxon>Oomycota</taxon>
        <taxon>Saprolegniomycetes</taxon>
        <taxon>Saprolegniales</taxon>
        <taxon>Verrucalvaceae</taxon>
        <taxon>Aphanomyces</taxon>
    </lineage>
</organism>
<evidence type="ECO:0000313" key="3">
    <source>
        <dbReference type="EMBL" id="VFT79195.1"/>
    </source>
</evidence>
<dbReference type="EMBL" id="VJMH01000193">
    <property type="protein sequence ID" value="KAF0717964.1"/>
    <property type="molecule type" value="Genomic_DNA"/>
</dbReference>
<gene>
    <name evidence="3" type="primary">Aste57867_1990</name>
    <name evidence="2" type="ORF">As57867_001988</name>
    <name evidence="3" type="ORF">ASTE57867_1990</name>
</gene>
<feature type="transmembrane region" description="Helical" evidence="1">
    <location>
        <begin position="206"/>
        <end position="225"/>
    </location>
</feature>
<evidence type="ECO:0000313" key="4">
    <source>
        <dbReference type="Proteomes" id="UP000332933"/>
    </source>
</evidence>
<name>A0A485K7Y4_9STRA</name>
<dbReference type="EMBL" id="CAADRA010000193">
    <property type="protein sequence ID" value="VFT79195.1"/>
    <property type="molecule type" value="Genomic_DNA"/>
</dbReference>
<keyword evidence="1" id="KW-1133">Transmembrane helix</keyword>
<evidence type="ECO:0000256" key="1">
    <source>
        <dbReference type="SAM" id="Phobius"/>
    </source>
</evidence>
<reference evidence="3 4" key="1">
    <citation type="submission" date="2019-03" db="EMBL/GenBank/DDBJ databases">
        <authorList>
            <person name="Gaulin E."/>
            <person name="Dumas B."/>
        </authorList>
    </citation>
    <scope>NUCLEOTIDE SEQUENCE [LARGE SCALE GENOMIC DNA]</scope>
    <source>
        <strain evidence="3">CBS 568.67</strain>
    </source>
</reference>
<keyword evidence="1" id="KW-0812">Transmembrane</keyword>
<keyword evidence="1" id="KW-0472">Membrane</keyword>
<dbReference type="SUPFAM" id="SSF53474">
    <property type="entry name" value="alpha/beta-Hydrolases"/>
    <property type="match status" value="1"/>
</dbReference>
<dbReference type="PANTHER" id="PTHR37471:SF1">
    <property type="entry name" value="AB HYDROLASE-1 DOMAIN-CONTAINING PROTEIN"/>
    <property type="match status" value="1"/>
</dbReference>
<reference evidence="2" key="2">
    <citation type="submission" date="2019-06" db="EMBL/GenBank/DDBJ databases">
        <title>Genomics analysis of Aphanomyces spp. identifies a new class of oomycete effector associated with host adaptation.</title>
        <authorList>
            <person name="Gaulin E."/>
        </authorList>
    </citation>
    <scope>NUCLEOTIDE SEQUENCE</scope>
    <source>
        <strain evidence="2">CBS 578.67</strain>
    </source>
</reference>
<feature type="transmembrane region" description="Helical" evidence="1">
    <location>
        <begin position="254"/>
        <end position="274"/>
    </location>
</feature>
<feature type="transmembrane region" description="Helical" evidence="1">
    <location>
        <begin position="12"/>
        <end position="36"/>
    </location>
</feature>
<keyword evidence="4" id="KW-1185">Reference proteome</keyword>
<feature type="transmembrane region" description="Helical" evidence="1">
    <location>
        <begin position="56"/>
        <end position="76"/>
    </location>
</feature>
<protein>
    <submittedName>
        <fullName evidence="3">Aste57867_1990 protein</fullName>
    </submittedName>
</protein>
<accession>A0A485K7Y4</accession>
<dbReference type="AlphaFoldDB" id="A0A485K7Y4"/>
<dbReference type="InterPro" id="IPR029058">
    <property type="entry name" value="AB_hydrolase_fold"/>
</dbReference>
<dbReference type="OrthoDB" id="6431331at2759"/>
<dbReference type="PANTHER" id="PTHR37471">
    <property type="entry name" value="UNNAMED PRODUCT"/>
    <property type="match status" value="1"/>
</dbReference>
<evidence type="ECO:0000313" key="2">
    <source>
        <dbReference type="EMBL" id="KAF0717964.1"/>
    </source>
</evidence>